<evidence type="ECO:0000313" key="2">
    <source>
        <dbReference type="MGI" id="MGI:95455"/>
    </source>
</evidence>
<dbReference type="AlphaFoldDB" id="Q6R5C9"/>
<gene>
    <name evidence="2" type="primary">Ets1</name>
</gene>
<evidence type="ECO:0000313" key="1">
    <source>
        <dbReference type="EMBL" id="AAR87824.1"/>
    </source>
</evidence>
<protein>
    <submittedName>
        <fullName evidence="1">Uncharacterized protein</fullName>
    </submittedName>
</protein>
<name>Q6R5C9_MOUSE</name>
<organism evidence="1">
    <name type="scientific">Mus musculus</name>
    <name type="common">Mouse</name>
    <dbReference type="NCBI Taxonomy" id="10090"/>
    <lineage>
        <taxon>Eukaryota</taxon>
        <taxon>Metazoa</taxon>
        <taxon>Chordata</taxon>
        <taxon>Craniata</taxon>
        <taxon>Vertebrata</taxon>
        <taxon>Euteleostomi</taxon>
        <taxon>Mammalia</taxon>
        <taxon>Eutheria</taxon>
        <taxon>Euarchontoglires</taxon>
        <taxon>Glires</taxon>
        <taxon>Rodentia</taxon>
        <taxon>Myomorpha</taxon>
        <taxon>Muroidea</taxon>
        <taxon>Muridae</taxon>
        <taxon>Murinae</taxon>
        <taxon>Mus</taxon>
        <taxon>Mus</taxon>
    </lineage>
</organism>
<proteinExistence type="evidence at transcript level"/>
<accession>Q6R5C9</accession>
<sequence>MTGAILSTSFCSGRQRFTEPQSIWVGGWGQDLGRGIEEVLSFQSMLEHGQRKEAGALRV</sequence>
<dbReference type="EMBL" id="AY512954">
    <property type="protein sequence ID" value="AAR87824.1"/>
    <property type="molecule type" value="mRNA"/>
</dbReference>
<dbReference type="MGI" id="MGI:95455">
    <property type="gene designation" value="Ets1"/>
</dbReference>
<dbReference type="AGR" id="MGI:95455"/>
<reference evidence="1" key="1">
    <citation type="journal article" date="2003" name="PLoS Biol.">
        <title>Transcriptome analysis of mouse stem cells and early embryos.</title>
        <authorList>
            <person name="Sharov A.A."/>
            <person name="Piao Y."/>
            <person name="Matoba R."/>
            <person name="Dudekula D.B."/>
            <person name="Qian Y."/>
            <person name="VanBuren V."/>
            <person name="Falco G."/>
            <person name="Martin P.R."/>
            <person name="Stagg C.A."/>
            <person name="Bassey U.C."/>
            <person name="Wang Y."/>
            <person name="Carter M.G."/>
            <person name="Hamatani T."/>
            <person name="Aiba K."/>
            <person name="Akutsu H."/>
            <person name="Sharova L."/>
            <person name="Tanaka T.S."/>
            <person name="Kimber W.L."/>
            <person name="Yoshikawa T."/>
            <person name="Jaradat S.A."/>
            <person name="Pantano S."/>
            <person name="Nagaraja R."/>
            <person name="Boheler K.R."/>
            <person name="Taub D."/>
            <person name="Hodes R.J."/>
            <person name="Longo D.L."/>
            <person name="Schlessinger D."/>
            <person name="Keller J."/>
            <person name="Klotz E."/>
            <person name="Kelsoe G."/>
            <person name="Umezawa A."/>
            <person name="Vescovi A.L."/>
            <person name="Rossant J."/>
            <person name="Kunath T."/>
            <person name="Hogan B.L.M."/>
            <person name="Curci A."/>
            <person name="D'Urso M."/>
            <person name="Kelso J."/>
            <person name="Hide W."/>
            <person name="Ko M.S.H."/>
        </authorList>
    </citation>
    <scope>NUCLEOTIDE SEQUENCE</scope>
    <source>
        <strain evidence="1">CD1</strain>
    </source>
</reference>